<evidence type="ECO:0000313" key="3">
    <source>
        <dbReference type="EMBL" id="BCK81592.1"/>
    </source>
</evidence>
<reference evidence="3" key="1">
    <citation type="submission" date="2020-09" db="EMBL/GenBank/DDBJ databases">
        <title>New species isolated from human feces.</title>
        <authorList>
            <person name="Kitahara M."/>
            <person name="Shigeno Y."/>
            <person name="Shime M."/>
            <person name="Matsumoto Y."/>
            <person name="Nakamura S."/>
            <person name="Motooka D."/>
            <person name="Fukuoka S."/>
            <person name="Nishikawa H."/>
            <person name="Benno Y."/>
        </authorList>
    </citation>
    <scope>NUCLEOTIDE SEQUENCE</scope>
    <source>
        <strain evidence="3">MM50</strain>
    </source>
</reference>
<evidence type="ECO:0000256" key="1">
    <source>
        <dbReference type="ARBA" id="ARBA00006763"/>
    </source>
</evidence>
<dbReference type="GO" id="GO:0016799">
    <property type="term" value="F:hydrolase activity, hydrolyzing N-glycosyl compounds"/>
    <property type="evidence" value="ECO:0007669"/>
    <property type="project" value="TreeGrafter"/>
</dbReference>
<dbReference type="Pfam" id="PF03641">
    <property type="entry name" value="Lysine_decarbox"/>
    <property type="match status" value="1"/>
</dbReference>
<dbReference type="PANTHER" id="PTHR31223">
    <property type="entry name" value="LOG FAMILY PROTEIN YJL055W"/>
    <property type="match status" value="1"/>
</dbReference>
<protein>
    <recommendedName>
        <fullName evidence="2">Cytokinin riboside 5'-monophosphate phosphoribohydrolase</fullName>
        <ecNumber evidence="2">3.2.2.n1</ecNumber>
    </recommendedName>
</protein>
<dbReference type="PANTHER" id="PTHR31223:SF70">
    <property type="entry name" value="LOG FAMILY PROTEIN YJL055W"/>
    <property type="match status" value="1"/>
</dbReference>
<dbReference type="RefSeq" id="WP_213540358.1">
    <property type="nucleotide sequence ID" value="NZ_AP023418.1"/>
</dbReference>
<gene>
    <name evidence="3" type="ORF">MM50RIKEN_13550</name>
</gene>
<proteinExistence type="inferred from homology"/>
<dbReference type="InterPro" id="IPR005269">
    <property type="entry name" value="LOG"/>
</dbReference>
<keyword evidence="2" id="KW-0378">Hydrolase</keyword>
<keyword evidence="4" id="KW-1185">Reference proteome</keyword>
<dbReference type="EC" id="3.2.2.n1" evidence="2"/>
<evidence type="ECO:0000313" key="4">
    <source>
        <dbReference type="Proteomes" id="UP000681035"/>
    </source>
</evidence>
<accession>A0A810Q5Q7</accession>
<organism evidence="3 4">
    <name type="scientific">Vescimonas coprocola</name>
    <dbReference type="NCBI Taxonomy" id="2714355"/>
    <lineage>
        <taxon>Bacteria</taxon>
        <taxon>Bacillati</taxon>
        <taxon>Bacillota</taxon>
        <taxon>Clostridia</taxon>
        <taxon>Eubacteriales</taxon>
        <taxon>Oscillospiraceae</taxon>
        <taxon>Vescimonas</taxon>
    </lineage>
</organism>
<dbReference type="KEGG" id="vcop:MM50RIKEN_13550"/>
<keyword evidence="2" id="KW-0203">Cytokinin biosynthesis</keyword>
<comment type="similarity">
    <text evidence="1 2">Belongs to the LOG family.</text>
</comment>
<sequence length="176" mass="18712">MHITVYLGASCGTDPHLAQAVRELGAWIGAAGHTLVYGGSKTGLMGLLAQSALAQGGSVIGVEPECFMAQDLQHDGLTQLIVTRSMAERKSRMIQLGDAFIAFPGGTGTLEEITEVMSQVSLGQLSAPCILYDLDGYYRHLKALLDHMIASGLSSPERQQGIHFARSLSEIQALLS</sequence>
<dbReference type="GO" id="GO:0009691">
    <property type="term" value="P:cytokinin biosynthetic process"/>
    <property type="evidence" value="ECO:0007669"/>
    <property type="project" value="UniProtKB-UniRule"/>
</dbReference>
<dbReference type="SUPFAM" id="SSF102405">
    <property type="entry name" value="MCP/YpsA-like"/>
    <property type="match status" value="1"/>
</dbReference>
<dbReference type="NCBIfam" id="TIGR00730">
    <property type="entry name" value="Rossman fold protein, TIGR00730 family"/>
    <property type="match status" value="1"/>
</dbReference>
<dbReference type="InterPro" id="IPR031100">
    <property type="entry name" value="LOG_fam"/>
</dbReference>
<dbReference type="EMBL" id="AP023418">
    <property type="protein sequence ID" value="BCK81592.1"/>
    <property type="molecule type" value="Genomic_DNA"/>
</dbReference>
<dbReference type="AlphaFoldDB" id="A0A810Q5Q7"/>
<dbReference type="Proteomes" id="UP000681035">
    <property type="component" value="Chromosome"/>
</dbReference>
<name>A0A810Q5Q7_9FIRM</name>
<dbReference type="Gene3D" id="3.40.50.450">
    <property type="match status" value="1"/>
</dbReference>
<evidence type="ECO:0000256" key="2">
    <source>
        <dbReference type="RuleBase" id="RU363015"/>
    </source>
</evidence>
<dbReference type="GO" id="GO:0005829">
    <property type="term" value="C:cytosol"/>
    <property type="evidence" value="ECO:0007669"/>
    <property type="project" value="TreeGrafter"/>
</dbReference>